<dbReference type="STRING" id="1432141.A0A015J9F1"/>
<reference evidence="2 3" key="1">
    <citation type="submission" date="2014-02" db="EMBL/GenBank/DDBJ databases">
        <title>Single nucleus genome sequencing reveals high similarity among nuclei of an endomycorrhizal fungus.</title>
        <authorList>
            <person name="Lin K."/>
            <person name="Geurts R."/>
            <person name="Zhang Z."/>
            <person name="Limpens E."/>
            <person name="Saunders D.G."/>
            <person name="Mu D."/>
            <person name="Pang E."/>
            <person name="Cao H."/>
            <person name="Cha H."/>
            <person name="Lin T."/>
            <person name="Zhou Q."/>
            <person name="Shang Y."/>
            <person name="Li Y."/>
            <person name="Ivanov S."/>
            <person name="Sharma T."/>
            <person name="Velzen R.V."/>
            <person name="Ruijter N.D."/>
            <person name="Aanen D.K."/>
            <person name="Win J."/>
            <person name="Kamoun S."/>
            <person name="Bisseling T."/>
            <person name="Huang S."/>
        </authorList>
    </citation>
    <scope>NUCLEOTIDE SEQUENCE [LARGE SCALE GENOMIC DNA]</scope>
    <source>
        <strain evidence="3">DAOM197198w</strain>
    </source>
</reference>
<dbReference type="HOGENOM" id="CLU_000288_36_14_1"/>
<accession>A0A015J9F1</accession>
<evidence type="ECO:0000313" key="2">
    <source>
        <dbReference type="EMBL" id="EXX63515.1"/>
    </source>
</evidence>
<organism evidence="2 3">
    <name type="scientific">Rhizophagus irregularis (strain DAOM 197198w)</name>
    <name type="common">Glomus intraradices</name>
    <dbReference type="NCBI Taxonomy" id="1432141"/>
    <lineage>
        <taxon>Eukaryota</taxon>
        <taxon>Fungi</taxon>
        <taxon>Fungi incertae sedis</taxon>
        <taxon>Mucoromycota</taxon>
        <taxon>Glomeromycotina</taxon>
        <taxon>Glomeromycetes</taxon>
        <taxon>Glomerales</taxon>
        <taxon>Glomeraceae</taxon>
        <taxon>Rhizophagus</taxon>
    </lineage>
</organism>
<proteinExistence type="inferred from homology"/>
<gene>
    <name evidence="2" type="ORF">RirG_151820</name>
</gene>
<protein>
    <submittedName>
        <fullName evidence="2">Skt5p</fullName>
    </submittedName>
</protein>
<name>A0A015J9F1_RHIIW</name>
<dbReference type="SUPFAM" id="SSF81901">
    <property type="entry name" value="HCP-like"/>
    <property type="match status" value="1"/>
</dbReference>
<dbReference type="InterPro" id="IPR006597">
    <property type="entry name" value="Sel1-like"/>
</dbReference>
<dbReference type="EMBL" id="JEMT01023923">
    <property type="protein sequence ID" value="EXX63515.1"/>
    <property type="molecule type" value="Genomic_DNA"/>
</dbReference>
<dbReference type="Proteomes" id="UP000022910">
    <property type="component" value="Unassembled WGS sequence"/>
</dbReference>
<dbReference type="InterPro" id="IPR011990">
    <property type="entry name" value="TPR-like_helical_dom_sf"/>
</dbReference>
<dbReference type="SMR" id="A0A015J9F1"/>
<dbReference type="PANTHER" id="PTHR11102">
    <property type="entry name" value="SEL-1-LIKE PROTEIN"/>
    <property type="match status" value="1"/>
</dbReference>
<comment type="caution">
    <text evidence="2">The sequence shown here is derived from an EMBL/GenBank/DDBJ whole genome shotgun (WGS) entry which is preliminary data.</text>
</comment>
<dbReference type="SMART" id="SM00671">
    <property type="entry name" value="SEL1"/>
    <property type="match status" value="7"/>
</dbReference>
<sequence length="409" mass="48529">MFEDKDFNIIKYNLSRNFNNFITKLLQELYIILLNIDIKHDIEVQLNEFMNNFLFEYELDTKVIFDIMTSNSQNISYYSSLIGFFYQYGIGCEIDKIKASEIFFDTVKNSLNQLSFEKINDEITFYDDDNVKKLNIIISFYLYSLSLYKDIIIHRKNNYKLHIKHAEKGNNISQYYIGNCYRYGINIKYDYNKAIEWYSKSSEGRNIIATYSLGYCYDHRDKMKALELYLKSAEGGYKHALHMVGNYYYHGYGILEDKNKAFEWYLKAAKKGHAFSQYLVANYYNDGIYIPKNEEKGFYWIRKAAINGYINAQYNLAKYYLVNSINKNERKAFIWYLILANKNSLRAIYIIAKCYRDGIGGIDKNLEKAIKWFNQFLSFYKNSPITLNDFLNGSNINTFKLSNLKDLKF</sequence>
<dbReference type="Pfam" id="PF08238">
    <property type="entry name" value="Sel1"/>
    <property type="match status" value="7"/>
</dbReference>
<evidence type="ECO:0000256" key="1">
    <source>
        <dbReference type="ARBA" id="ARBA00038101"/>
    </source>
</evidence>
<keyword evidence="3" id="KW-1185">Reference proteome</keyword>
<evidence type="ECO:0000313" key="3">
    <source>
        <dbReference type="Proteomes" id="UP000022910"/>
    </source>
</evidence>
<dbReference type="InterPro" id="IPR050767">
    <property type="entry name" value="Sel1_AlgK"/>
</dbReference>
<comment type="similarity">
    <text evidence="1">Belongs to the sel-1 family.</text>
</comment>
<dbReference type="PANTHER" id="PTHR11102:SF160">
    <property type="entry name" value="ERAD-ASSOCIATED E3 UBIQUITIN-PROTEIN LIGASE COMPONENT HRD3"/>
    <property type="match status" value="1"/>
</dbReference>
<dbReference type="AlphaFoldDB" id="A0A015J9F1"/>
<dbReference type="Gene3D" id="1.25.40.10">
    <property type="entry name" value="Tetratricopeptide repeat domain"/>
    <property type="match status" value="1"/>
</dbReference>